<keyword evidence="3" id="KW-0597">Phosphoprotein</keyword>
<dbReference type="InterPro" id="IPR004358">
    <property type="entry name" value="Sig_transdc_His_kin-like_C"/>
</dbReference>
<evidence type="ECO:0000256" key="3">
    <source>
        <dbReference type="ARBA" id="ARBA00022553"/>
    </source>
</evidence>
<dbReference type="PANTHER" id="PTHR43547">
    <property type="entry name" value="TWO-COMPONENT HISTIDINE KINASE"/>
    <property type="match status" value="1"/>
</dbReference>
<dbReference type="GO" id="GO:0000155">
    <property type="term" value="F:phosphorelay sensor kinase activity"/>
    <property type="evidence" value="ECO:0007669"/>
    <property type="project" value="InterPro"/>
</dbReference>
<dbReference type="InterPro" id="IPR005467">
    <property type="entry name" value="His_kinase_dom"/>
</dbReference>
<evidence type="ECO:0000313" key="8">
    <source>
        <dbReference type="Proteomes" id="UP000595897"/>
    </source>
</evidence>
<gene>
    <name evidence="7" type="ORF">bsdtb5_42210</name>
</gene>
<dbReference type="Gene3D" id="1.10.287.130">
    <property type="match status" value="1"/>
</dbReference>
<dbReference type="Gene3D" id="3.30.565.10">
    <property type="entry name" value="Histidine kinase-like ATPase, C-terminal domain"/>
    <property type="match status" value="1"/>
</dbReference>
<dbReference type="EMBL" id="AP024169">
    <property type="protein sequence ID" value="BCN32926.1"/>
    <property type="molecule type" value="Genomic_DNA"/>
</dbReference>
<dbReference type="SUPFAM" id="SSF55874">
    <property type="entry name" value="ATPase domain of HSP90 chaperone/DNA topoisomerase II/histidine kinase"/>
    <property type="match status" value="1"/>
</dbReference>
<evidence type="ECO:0000256" key="4">
    <source>
        <dbReference type="ARBA" id="ARBA00022777"/>
    </source>
</evidence>
<dbReference type="AlphaFoldDB" id="A0A7R7EQI6"/>
<dbReference type="KEGG" id="ahb:bsdtb5_42210"/>
<keyword evidence="8" id="KW-1185">Reference proteome</keyword>
<evidence type="ECO:0000256" key="2">
    <source>
        <dbReference type="ARBA" id="ARBA00012438"/>
    </source>
</evidence>
<evidence type="ECO:0000259" key="6">
    <source>
        <dbReference type="PROSITE" id="PS50109"/>
    </source>
</evidence>
<feature type="domain" description="Histidine kinase" evidence="6">
    <location>
        <begin position="37"/>
        <end position="281"/>
    </location>
</feature>
<dbReference type="PANTHER" id="PTHR43547:SF2">
    <property type="entry name" value="HYBRID SIGNAL TRANSDUCTION HISTIDINE KINASE C"/>
    <property type="match status" value="1"/>
</dbReference>
<organism evidence="7 8">
    <name type="scientific">Anaeromicropila herbilytica</name>
    <dbReference type="NCBI Taxonomy" id="2785025"/>
    <lineage>
        <taxon>Bacteria</taxon>
        <taxon>Bacillati</taxon>
        <taxon>Bacillota</taxon>
        <taxon>Clostridia</taxon>
        <taxon>Lachnospirales</taxon>
        <taxon>Lachnospiraceae</taxon>
        <taxon>Anaeromicropila</taxon>
    </lineage>
</organism>
<dbReference type="PROSITE" id="PS50109">
    <property type="entry name" value="HIS_KIN"/>
    <property type="match status" value="1"/>
</dbReference>
<dbReference type="CDD" id="cd00082">
    <property type="entry name" value="HisKA"/>
    <property type="match status" value="1"/>
</dbReference>
<dbReference type="InterPro" id="IPR003594">
    <property type="entry name" value="HATPase_dom"/>
</dbReference>
<dbReference type="SUPFAM" id="SSF47384">
    <property type="entry name" value="Homodimeric domain of signal transducing histidine kinase"/>
    <property type="match status" value="1"/>
</dbReference>
<accession>A0A7R7EQI6</accession>
<dbReference type="EC" id="2.7.13.3" evidence="2"/>
<dbReference type="Pfam" id="PF00512">
    <property type="entry name" value="HisKA"/>
    <property type="match status" value="1"/>
</dbReference>
<dbReference type="RefSeq" id="WP_271713926.1">
    <property type="nucleotide sequence ID" value="NZ_AP024169.1"/>
</dbReference>
<dbReference type="InterPro" id="IPR036890">
    <property type="entry name" value="HATPase_C_sf"/>
</dbReference>
<comment type="catalytic activity">
    <reaction evidence="1">
        <text>ATP + protein L-histidine = ADP + protein N-phospho-L-histidine.</text>
        <dbReference type="EC" id="2.7.13.3"/>
    </reaction>
</comment>
<evidence type="ECO:0000256" key="5">
    <source>
        <dbReference type="ARBA" id="ARBA00023012"/>
    </source>
</evidence>
<evidence type="ECO:0000313" key="7">
    <source>
        <dbReference type="EMBL" id="BCN32926.1"/>
    </source>
</evidence>
<dbReference type="SMART" id="SM00387">
    <property type="entry name" value="HATPase_c"/>
    <property type="match status" value="1"/>
</dbReference>
<dbReference type="Pfam" id="PF02518">
    <property type="entry name" value="HATPase_c"/>
    <property type="match status" value="1"/>
</dbReference>
<dbReference type="Proteomes" id="UP000595897">
    <property type="component" value="Chromosome"/>
</dbReference>
<dbReference type="PRINTS" id="PR00344">
    <property type="entry name" value="BCTRLSENSOR"/>
</dbReference>
<dbReference type="SMART" id="SM00388">
    <property type="entry name" value="HisKA"/>
    <property type="match status" value="1"/>
</dbReference>
<keyword evidence="5" id="KW-0902">Two-component regulatory system</keyword>
<dbReference type="InterPro" id="IPR036097">
    <property type="entry name" value="HisK_dim/P_sf"/>
</dbReference>
<dbReference type="InterPro" id="IPR003661">
    <property type="entry name" value="HisK_dim/P_dom"/>
</dbReference>
<protein>
    <recommendedName>
        <fullName evidence="2">histidine kinase</fullName>
        <ecNumber evidence="2">2.7.13.3</ecNumber>
    </recommendedName>
</protein>
<keyword evidence="4" id="KW-0418">Kinase</keyword>
<reference evidence="7 8" key="1">
    <citation type="submission" date="2020-11" db="EMBL/GenBank/DDBJ databases">
        <title>Draft genome sequencing of a Lachnospiraceae strain isolated from anoxic soil subjected to BSD treatment.</title>
        <authorList>
            <person name="Uek A."/>
            <person name="Tonouchi A."/>
        </authorList>
    </citation>
    <scope>NUCLEOTIDE SEQUENCE [LARGE SCALE GENOMIC DNA]</scope>
    <source>
        <strain evidence="7 8">TB5</strain>
    </source>
</reference>
<sequence length="282" mass="31396">MLTQEELLKIEQLSACYPDVDKIIKRLNEENKFMLSKISHEIRNPLTLISSTLQLMESKNPELTSIKYWSQIRRDVNDVVLLLNELSTFNNCEKLTLSPVNLSTLIHDIADSFESSSNELDHNISVSIPESALNYMRSYPCDKLKIKQVFLNIMRNAFEAMNAGDSLSVNVALSDSTIDSTPELSIASLENSQSELDDFDESELVDEGDDSSLIITISNNGEPIPPEHLDTLFDAFVTHKSSGTGLGLAISDKIIKAHGGTISVESNEDHTDFTIKLPIHIK</sequence>
<proteinExistence type="predicted"/>
<keyword evidence="4" id="KW-0808">Transferase</keyword>
<evidence type="ECO:0000256" key="1">
    <source>
        <dbReference type="ARBA" id="ARBA00000085"/>
    </source>
</evidence>
<name>A0A7R7EQI6_9FIRM</name>